<dbReference type="InterPro" id="IPR042104">
    <property type="entry name" value="PKS_dehydratase_sf"/>
</dbReference>
<dbReference type="InterPro" id="IPR020841">
    <property type="entry name" value="PKS_Beta-ketoAc_synthase_dom"/>
</dbReference>
<dbReference type="SMART" id="SM00829">
    <property type="entry name" value="PKS_ER"/>
    <property type="match status" value="1"/>
</dbReference>
<dbReference type="PROSITE" id="PS00606">
    <property type="entry name" value="KS3_1"/>
    <property type="match status" value="1"/>
</dbReference>
<keyword evidence="7" id="KW-0012">Acyltransferase</keyword>
<dbReference type="CDD" id="cd05195">
    <property type="entry name" value="enoyl_red"/>
    <property type="match status" value="1"/>
</dbReference>
<evidence type="ECO:0000256" key="8">
    <source>
        <dbReference type="PROSITE-ProRule" id="PRU01363"/>
    </source>
</evidence>
<dbReference type="PROSITE" id="PS52004">
    <property type="entry name" value="KS3_2"/>
    <property type="match status" value="1"/>
</dbReference>
<dbReference type="InterPro" id="IPR013154">
    <property type="entry name" value="ADH-like_N"/>
</dbReference>
<evidence type="ECO:0000259" key="9">
    <source>
        <dbReference type="PROSITE" id="PS50075"/>
    </source>
</evidence>
<dbReference type="EMBL" id="JBANMG010000001">
    <property type="protein sequence ID" value="KAK6957260.1"/>
    <property type="molecule type" value="Genomic_DNA"/>
</dbReference>
<dbReference type="InterPro" id="IPR036736">
    <property type="entry name" value="ACP-like_sf"/>
</dbReference>
<dbReference type="InterPro" id="IPR016039">
    <property type="entry name" value="Thiolase-like"/>
</dbReference>
<dbReference type="PROSITE" id="PS52019">
    <property type="entry name" value="PKS_MFAS_DH"/>
    <property type="match status" value="1"/>
</dbReference>
<dbReference type="InterPro" id="IPR006162">
    <property type="entry name" value="Ppantetheine_attach_site"/>
</dbReference>
<evidence type="ECO:0000256" key="3">
    <source>
        <dbReference type="ARBA" id="ARBA00022679"/>
    </source>
</evidence>
<dbReference type="SUPFAM" id="SSF51735">
    <property type="entry name" value="NAD(P)-binding Rossmann-fold domains"/>
    <property type="match status" value="2"/>
</dbReference>
<feature type="domain" description="Ketosynthase family 3 (KS3)" evidence="10">
    <location>
        <begin position="57"/>
        <end position="488"/>
    </location>
</feature>
<keyword evidence="5" id="KW-0560">Oxidoreductase</keyword>
<dbReference type="Pfam" id="PF00109">
    <property type="entry name" value="ketoacyl-synt"/>
    <property type="match status" value="1"/>
</dbReference>
<dbReference type="Pfam" id="PF16197">
    <property type="entry name" value="KAsynt_C_assoc"/>
    <property type="match status" value="1"/>
</dbReference>
<dbReference type="InterPro" id="IPR013968">
    <property type="entry name" value="PKS_KR"/>
</dbReference>
<evidence type="ECO:0000256" key="1">
    <source>
        <dbReference type="ARBA" id="ARBA00022450"/>
    </source>
</evidence>
<dbReference type="InterPro" id="IPR020807">
    <property type="entry name" value="PKS_DH"/>
</dbReference>
<dbReference type="InterPro" id="IPR014043">
    <property type="entry name" value="Acyl_transferase_dom"/>
</dbReference>
<organism evidence="12 13">
    <name type="scientific">Daldinia eschscholtzii</name>
    <dbReference type="NCBI Taxonomy" id="292717"/>
    <lineage>
        <taxon>Eukaryota</taxon>
        <taxon>Fungi</taxon>
        <taxon>Dikarya</taxon>
        <taxon>Ascomycota</taxon>
        <taxon>Pezizomycotina</taxon>
        <taxon>Sordariomycetes</taxon>
        <taxon>Xylariomycetidae</taxon>
        <taxon>Xylariales</taxon>
        <taxon>Hypoxylaceae</taxon>
        <taxon>Daldinia</taxon>
    </lineage>
</organism>
<dbReference type="PANTHER" id="PTHR43775">
    <property type="entry name" value="FATTY ACID SYNTHASE"/>
    <property type="match status" value="1"/>
</dbReference>
<dbReference type="InterPro" id="IPR020843">
    <property type="entry name" value="ER"/>
</dbReference>
<evidence type="ECO:0000256" key="6">
    <source>
        <dbReference type="ARBA" id="ARBA00023268"/>
    </source>
</evidence>
<dbReference type="InterPro" id="IPR016035">
    <property type="entry name" value="Acyl_Trfase/lysoPLipase"/>
</dbReference>
<dbReference type="SUPFAM" id="SSF53901">
    <property type="entry name" value="Thiolase-like"/>
    <property type="match status" value="1"/>
</dbReference>
<dbReference type="SUPFAM" id="SSF50129">
    <property type="entry name" value="GroES-like"/>
    <property type="match status" value="1"/>
</dbReference>
<dbReference type="SUPFAM" id="SSF52151">
    <property type="entry name" value="FabD/lysophospholipase-like"/>
    <property type="match status" value="1"/>
</dbReference>
<dbReference type="InterPro" id="IPR011032">
    <property type="entry name" value="GroES-like_sf"/>
</dbReference>
<dbReference type="Gene3D" id="3.90.180.10">
    <property type="entry name" value="Medium-chain alcohol dehydrogenases, catalytic domain"/>
    <property type="match status" value="1"/>
</dbReference>
<dbReference type="InterPro" id="IPR032821">
    <property type="entry name" value="PKS_assoc"/>
</dbReference>
<dbReference type="PANTHER" id="PTHR43775:SF50">
    <property type="entry name" value="HIGHLY REDUCING POLYKETIDE SYNTHASE SRDA"/>
    <property type="match status" value="1"/>
</dbReference>
<dbReference type="GO" id="GO:0004312">
    <property type="term" value="F:fatty acid synthase activity"/>
    <property type="evidence" value="ECO:0007669"/>
    <property type="project" value="TreeGrafter"/>
</dbReference>
<evidence type="ECO:0000256" key="4">
    <source>
        <dbReference type="ARBA" id="ARBA00022857"/>
    </source>
</evidence>
<dbReference type="InterPro" id="IPR050091">
    <property type="entry name" value="PKS_NRPS_Biosynth_Enz"/>
</dbReference>
<dbReference type="CDD" id="cd00833">
    <property type="entry name" value="PKS"/>
    <property type="match status" value="1"/>
</dbReference>
<gene>
    <name evidence="12" type="ORF">Daesc_000042</name>
</gene>
<feature type="region of interest" description="C-terminal hotdog fold" evidence="8">
    <location>
        <begin position="1144"/>
        <end position="1299"/>
    </location>
</feature>
<keyword evidence="6" id="KW-0511">Multifunctional enzyme</keyword>
<feature type="domain" description="Carrier" evidence="9">
    <location>
        <begin position="2285"/>
        <end position="2364"/>
    </location>
</feature>
<dbReference type="SMART" id="SM00825">
    <property type="entry name" value="PKS_KS"/>
    <property type="match status" value="1"/>
</dbReference>
<keyword evidence="13" id="KW-1185">Reference proteome</keyword>
<evidence type="ECO:0000256" key="7">
    <source>
        <dbReference type="ARBA" id="ARBA00023315"/>
    </source>
</evidence>
<dbReference type="Pfam" id="PF02801">
    <property type="entry name" value="Ketoacyl-synt_C"/>
    <property type="match status" value="1"/>
</dbReference>
<evidence type="ECO:0000313" key="12">
    <source>
        <dbReference type="EMBL" id="KAK6957260.1"/>
    </source>
</evidence>
<dbReference type="GO" id="GO:0044550">
    <property type="term" value="P:secondary metabolite biosynthetic process"/>
    <property type="evidence" value="ECO:0007669"/>
    <property type="project" value="UniProtKB-ARBA"/>
</dbReference>
<dbReference type="InterPro" id="IPR036291">
    <property type="entry name" value="NAD(P)-bd_dom_sf"/>
</dbReference>
<name>A0AAX6MX71_9PEZI</name>
<evidence type="ECO:0000256" key="2">
    <source>
        <dbReference type="ARBA" id="ARBA00022553"/>
    </source>
</evidence>
<dbReference type="Gene3D" id="3.10.129.110">
    <property type="entry name" value="Polyketide synthase dehydratase"/>
    <property type="match status" value="1"/>
</dbReference>
<accession>A0AAX6MX71</accession>
<dbReference type="InterPro" id="IPR057326">
    <property type="entry name" value="KR_dom"/>
</dbReference>
<keyword evidence="2" id="KW-0597">Phosphoprotein</keyword>
<proteinExistence type="predicted"/>
<dbReference type="Gene3D" id="3.40.47.10">
    <property type="match status" value="1"/>
</dbReference>
<feature type="active site" description="Proton acceptor; for dehydratase activity" evidence="8">
    <location>
        <position position="1028"/>
    </location>
</feature>
<protein>
    <recommendedName>
        <fullName evidence="14">Polyketide synthase</fullName>
    </recommendedName>
</protein>
<sequence length="2369" mass="256098">MPHFKESSSSSASDVELEFELGYNAQASNVQGIVDDEAYAGAGFFEGSSEAPLSQQLEPIAVIGMGCRLPGDVGSPAEFWKMMMNKQTGQTPSVPPTRFNIGAHYHENNDRPGSFSALGGYFLNESLLEFDPSFFGITPVEAMWMDPQQRKCLEVVYETIESSGIPLDKLAGTNTACFMATFTADYQQMQFKEHSFRHSLSATGVDPGILSNRISHVFNLRGPSIVVNTACSSSVYAIHNACNALRSKECGAAIVGGSNLVLTVDQHMNTAKLGVLSPTSTCHTFNSYANGYGRAEAIGAVFLKRLSDAIKDGDAIRGVIRSSATNSNGRVEGVGITYAGYGGQRAVITHAYKRCGELDPRLTGYFECHGTGTAVGDPIEVNALADAMNYSRSPADGPLHIGAVKTNIGHSEAASGLSAVIKAILAVERGIVPPTRGVTDLNPKIDWKGKQVAVVTDPMPFPKELPVQRVSVNSFGYGGTNAHIIVESSKSLLTQPQTYKFNSEEQKNKRKSTRGRFNKNRPHLLVYSAHDKAALKRNIAAHGKVAADYDLIDLSYTLANRRTHFSSRGFTVTSLATLNKAFQSEEDWKFAEKKNPNGSERKIGFAFTGQGAQWARMGAGLMAYYPTFLKTIQQLDAALDDLNDAPNWTLEDVLLEPEATSRVNEAEFSQPLCTAVQIGLVQLLRLWGIKPSVTCGHSSGEIGAAYAAGFLTATEAIVLAYYRGKVVGNINTNGAMAAVGLGAEDVAPYLAGYDDIVIGCHNSPSGVTLSGNADSLKKLQETFNEKGVFCRLVKTGGKAYHSYHMKPAADKYEALVRGSGIDLRAKHRPVLEKATMVSSVTNKVLPEDSILDETYWSANLLNPVLFNQAVQTIGTTPEFSDITLIEVGPHSALSGPIKQIKAELKLEKFQYLPTLIRGQDCATSVLKLAGELFLADYSIDLARATSVEEMSPSGKIRARSGDYIVDLPPYQWDKSKKFIAQSRESREHRGQKYMRHDVLGELVIGNSPAEPTWRNILRIKDVPWLQDHSLGGEAVFPAAGYLAMAMEAITQLDEQSETPSEIEGYVFRDVLIQQALVTPDDDNGIEVFLNMRPSAHSGENQKKWWDFNVCSVTESNFQKNHMRGRIAINARDSRAKPWPVPNLPQSATGKSWNRALRAVGFDYGPAFQETESVTFDAKSYATQAAIAFRNKVDSMVGESRYVLHPASIDLCLQLFIIAFWGGSTSAIKFGVVPVQAEEIAIWKPTEAQLADGKGKAFTWVDTRGPRSVKAHNQLVTNDGQVLVEINNMQCVGYEAARPQLAEEPSKPQPYGRTLSKPDVDFLNGAQKLSVAEFVDLAEFKKPGLKVLSLDSAEAESLSKTVPALDVTVTYDVPEEEYTVPPELASSKNVKFQKLESAAAGSFNLVVANVASADALTKIRELLADGGEAVIKSATPLDEATLKSAGFSGVKVTLENGAVVVPAASSDEATAEETKPSTSNKVQLIYRNSISPAFSELAKSLESKGNVIESLQLGAPTSPEATIVILADLEGPFLATITEKEFVDLQAILAEATKVLWVTRGGILKGENPHYAMASGLLRSLRSEQIKLNASLVDFEGEVPLTEFVNLTTALATKQINGEALETEYYVSEGKVNINRLIPDERLNETHAHDENDLLDAPFDPAKRLVGKVRSGEVIFESEEETPLGHDEIEIQVVATGLNKEDIAVIQGTETTSDISHEIAGVVTRVGSDVKDFSVNDRVVSFTSSEFATFQRVNHKLAQKLTSDESFTTFASLPISFGAALYGLRNLAHVEKGESVLVLPGTGLITAPVVQISKALGATPFVAARDSAEADFITKQLGLPTSQVVEWSTTWLEQNKPDVVFSSDSVEATVAQEAWRHIPAFSRFVNRANAEAAFSNVLDIVPATRGASYFAFDTINLFKKPSLLAGLLEQVVKFFREGSISALPVAVKNITELNQSISAFSDDLQSSKTVILNEPSSGTLKVVPSRPHAHLREDATYLLVGCLGGLGRSLTSWMLKRGAKNFAFLSRSGTDSRQAATLVDNLRAAGANVQVFRGDASIKEDVEKAVSSIPADRPIRGVINAAMVLRDGMFHNLTYDSWVTSVKPKVLGSSNLHEATKDLDLDFFIMTSSVSGTLGTPGQSNYAAGNAYMDTLARLRRQQGKRAAAIVLPMVLGVGVVAENAALEDSLKRKGMYGIDEDGLLDSFEVAIVEQGNPESVDFDHVVVGLDPSLLGKAKAEAEGDVDVFWAVDPRFSALLHAMESGSKNDVGGGADSILARVKNAATPAEAVAAVEEHFIAKLSRVLMLDLEDFEGEGRSVASFGIDSMIGAELRNWIFKELGLDIAFQQLLGPSLTIKGFSQLVVANQGIQIE</sequence>
<dbReference type="SMART" id="SM00827">
    <property type="entry name" value="PKS_AT"/>
    <property type="match status" value="1"/>
</dbReference>
<dbReference type="Gene3D" id="3.40.50.720">
    <property type="entry name" value="NAD(P)-binding Rossmann-like Domain"/>
    <property type="match status" value="2"/>
</dbReference>
<dbReference type="InterPro" id="IPR049552">
    <property type="entry name" value="PKS_DH_N"/>
</dbReference>
<feature type="active site" description="Proton donor; for dehydratase activity" evidence="8">
    <location>
        <position position="1209"/>
    </location>
</feature>
<dbReference type="SUPFAM" id="SSF55048">
    <property type="entry name" value="Probable ACP-binding domain of malonyl-CoA ACP transacylase"/>
    <property type="match status" value="1"/>
</dbReference>
<dbReference type="SUPFAM" id="SSF47336">
    <property type="entry name" value="ACP-like"/>
    <property type="match status" value="1"/>
</dbReference>
<keyword evidence="1" id="KW-0596">Phosphopantetheine</keyword>
<keyword evidence="4" id="KW-0521">NADP</keyword>
<evidence type="ECO:0000259" key="10">
    <source>
        <dbReference type="PROSITE" id="PS52004"/>
    </source>
</evidence>
<evidence type="ECO:0008006" key="14">
    <source>
        <dbReference type="Google" id="ProtNLM"/>
    </source>
</evidence>
<dbReference type="InterPro" id="IPR049900">
    <property type="entry name" value="PKS_mFAS_DH"/>
</dbReference>
<feature type="domain" description="PKS/mFAS DH" evidence="11">
    <location>
        <begin position="996"/>
        <end position="1299"/>
    </location>
</feature>
<reference evidence="12 13" key="1">
    <citation type="journal article" date="2024" name="Front Chem Biol">
        <title>Unveiling the potential of Daldinia eschscholtzii MFLUCC 19-0629 through bioactivity and bioinformatics studies for enhanced sustainable agriculture production.</title>
        <authorList>
            <person name="Brooks S."/>
            <person name="Weaver J.A."/>
            <person name="Klomchit A."/>
            <person name="Alharthi S.A."/>
            <person name="Onlamun T."/>
            <person name="Nurani R."/>
            <person name="Vong T.K."/>
            <person name="Alberti F."/>
            <person name="Greco C."/>
        </authorList>
    </citation>
    <scope>NUCLEOTIDE SEQUENCE [LARGE SCALE GENOMIC DNA]</scope>
    <source>
        <strain evidence="12">MFLUCC 19-0629</strain>
    </source>
</reference>
<dbReference type="InterPro" id="IPR014030">
    <property type="entry name" value="Ketoacyl_synth_N"/>
</dbReference>
<dbReference type="InterPro" id="IPR009081">
    <property type="entry name" value="PP-bd_ACP"/>
</dbReference>
<comment type="caution">
    <text evidence="12">The sequence shown here is derived from an EMBL/GenBank/DDBJ whole genome shotgun (WGS) entry which is preliminary data.</text>
</comment>
<dbReference type="Gene3D" id="3.40.366.10">
    <property type="entry name" value="Malonyl-Coenzyme A Acyl Carrier Protein, domain 2"/>
    <property type="match status" value="1"/>
</dbReference>
<dbReference type="InterPro" id="IPR016036">
    <property type="entry name" value="Malonyl_transacylase_ACP-bd"/>
</dbReference>
<dbReference type="Pfam" id="PF08659">
    <property type="entry name" value="KR"/>
    <property type="match status" value="1"/>
</dbReference>
<dbReference type="PROSITE" id="PS00012">
    <property type="entry name" value="PHOSPHOPANTETHEINE"/>
    <property type="match status" value="1"/>
</dbReference>
<dbReference type="SMART" id="SM00826">
    <property type="entry name" value="PKS_DH"/>
    <property type="match status" value="1"/>
</dbReference>
<keyword evidence="3" id="KW-0808">Transferase</keyword>
<dbReference type="GO" id="GO:0004315">
    <property type="term" value="F:3-oxoacyl-[acyl-carrier-protein] synthase activity"/>
    <property type="evidence" value="ECO:0007669"/>
    <property type="project" value="InterPro"/>
</dbReference>
<dbReference type="GO" id="GO:0016491">
    <property type="term" value="F:oxidoreductase activity"/>
    <property type="evidence" value="ECO:0007669"/>
    <property type="project" value="UniProtKB-KW"/>
</dbReference>
<dbReference type="SMART" id="SM00822">
    <property type="entry name" value="PKS_KR"/>
    <property type="match status" value="1"/>
</dbReference>
<evidence type="ECO:0000259" key="11">
    <source>
        <dbReference type="PROSITE" id="PS52019"/>
    </source>
</evidence>
<feature type="region of interest" description="N-terminal hotdog fold" evidence="8">
    <location>
        <begin position="996"/>
        <end position="1133"/>
    </location>
</feature>
<dbReference type="PROSITE" id="PS50075">
    <property type="entry name" value="CARRIER"/>
    <property type="match status" value="1"/>
</dbReference>
<dbReference type="Pfam" id="PF00698">
    <property type="entry name" value="Acyl_transf_1"/>
    <property type="match status" value="1"/>
</dbReference>
<evidence type="ECO:0000256" key="5">
    <source>
        <dbReference type="ARBA" id="ARBA00023002"/>
    </source>
</evidence>
<dbReference type="InterPro" id="IPR049551">
    <property type="entry name" value="PKS_DH_C"/>
</dbReference>
<dbReference type="Pfam" id="PF21089">
    <property type="entry name" value="PKS_DH_N"/>
    <property type="match status" value="1"/>
</dbReference>
<dbReference type="Pfam" id="PF08240">
    <property type="entry name" value="ADH_N"/>
    <property type="match status" value="1"/>
</dbReference>
<dbReference type="InterPro" id="IPR018201">
    <property type="entry name" value="Ketoacyl_synth_AS"/>
</dbReference>
<dbReference type="Pfam" id="PF14765">
    <property type="entry name" value="PS-DH"/>
    <property type="match status" value="1"/>
</dbReference>
<dbReference type="Proteomes" id="UP001369815">
    <property type="component" value="Unassembled WGS sequence"/>
</dbReference>
<dbReference type="InterPro" id="IPR014031">
    <property type="entry name" value="Ketoacyl_synth_C"/>
</dbReference>
<dbReference type="InterPro" id="IPR001227">
    <property type="entry name" value="Ac_transferase_dom_sf"/>
</dbReference>
<evidence type="ECO:0000313" key="13">
    <source>
        <dbReference type="Proteomes" id="UP001369815"/>
    </source>
</evidence>
<dbReference type="GO" id="GO:0006633">
    <property type="term" value="P:fatty acid biosynthetic process"/>
    <property type="evidence" value="ECO:0007669"/>
    <property type="project" value="InterPro"/>
</dbReference>